<reference evidence="4" key="2">
    <citation type="submission" date="2021-03" db="EMBL/GenBank/DDBJ databases">
        <title>Acquisition and loss of CTX-M plasmids in Shigella species associated with MSM transmission in the UK.</title>
        <authorList>
            <person name="Greig D.R."/>
            <person name="Jenkins C."/>
            <person name="Dallman T.J."/>
            <person name="Cowley L.A."/>
        </authorList>
    </citation>
    <scope>NUCLEOTIDE SEQUENCE</scope>
    <source>
        <strain evidence="4">888048</strain>
        <plasmid evidence="4">unnamed</plasmid>
    </source>
</reference>
<proteinExistence type="predicted"/>
<dbReference type="Pfam" id="PF13007">
    <property type="entry name" value="LZ_Tnp_IS66"/>
    <property type="match status" value="1"/>
</dbReference>
<dbReference type="InterPro" id="IPR052344">
    <property type="entry name" value="Transposase-related"/>
</dbReference>
<feature type="region of interest" description="Disordered" evidence="1">
    <location>
        <begin position="88"/>
        <end position="137"/>
    </location>
</feature>
<dbReference type="InterPro" id="IPR024474">
    <property type="entry name" value="Znf_dom_IS66"/>
</dbReference>
<feature type="domain" description="Transposase IS66 zinc-finger binding" evidence="2">
    <location>
        <begin position="139"/>
        <end position="183"/>
    </location>
</feature>
<feature type="domain" description="Transposase TnpC homeodomain" evidence="3">
    <location>
        <begin position="39"/>
        <end position="132"/>
    </location>
</feature>
<evidence type="ECO:0000256" key="1">
    <source>
        <dbReference type="SAM" id="MobiDB-lite"/>
    </source>
</evidence>
<protein>
    <recommendedName>
        <fullName evidence="5">Transposase</fullName>
    </recommendedName>
</protein>
<evidence type="ECO:0000259" key="2">
    <source>
        <dbReference type="Pfam" id="PF13005"/>
    </source>
</evidence>
<geneLocation type="plasmid" evidence="4">
    <name>unnamed</name>
</geneLocation>
<gene>
    <name evidence="4" type="ORF">EMBNGEFE_00164</name>
</gene>
<dbReference type="AlphaFoldDB" id="A0A896ZGA6"/>
<sequence length="191" mass="21582">MNNELPDDIELLKAMLRKQQSRLRQYACQVAGYEQEIERLKAQLDRLRRMLFGQSSEKKRHKLENQIRQAEKRLSELENRLNTARNLLEDASSVTDSPDTSPPSENPIASKPESPGRKSSRKPLPAELPRETHRLLPAETSCPACGGVLKEMGETISEQLDIINTAFKVIETIRPKLACSRCDVIVQAPLP</sequence>
<dbReference type="EMBL" id="MW396862">
    <property type="protein sequence ID" value="QSE36821.1"/>
    <property type="molecule type" value="Genomic_DNA"/>
</dbReference>
<evidence type="ECO:0000259" key="3">
    <source>
        <dbReference type="Pfam" id="PF13007"/>
    </source>
</evidence>
<accession>A0A896ZGA6</accession>
<keyword evidence="4" id="KW-0614">Plasmid</keyword>
<dbReference type="Pfam" id="PF13005">
    <property type="entry name" value="zf-IS66"/>
    <property type="match status" value="1"/>
</dbReference>
<dbReference type="SUPFAM" id="SSF46966">
    <property type="entry name" value="Spectrin repeat"/>
    <property type="match status" value="1"/>
</dbReference>
<evidence type="ECO:0008006" key="5">
    <source>
        <dbReference type="Google" id="ProtNLM"/>
    </source>
</evidence>
<evidence type="ECO:0000313" key="4">
    <source>
        <dbReference type="EMBL" id="QSE36821.1"/>
    </source>
</evidence>
<dbReference type="InterPro" id="IPR024463">
    <property type="entry name" value="Transposase_TnpC_homeodom"/>
</dbReference>
<dbReference type="PANTHER" id="PTHR33678">
    <property type="entry name" value="BLL1576 PROTEIN"/>
    <property type="match status" value="1"/>
</dbReference>
<dbReference type="PANTHER" id="PTHR33678:SF1">
    <property type="entry name" value="BLL1576 PROTEIN"/>
    <property type="match status" value="1"/>
</dbReference>
<dbReference type="Gene3D" id="1.10.287.1490">
    <property type="match status" value="1"/>
</dbReference>
<reference evidence="4" key="1">
    <citation type="submission" date="2020-12" db="EMBL/GenBank/DDBJ databases">
        <authorList>
            <person name="Locke R.K."/>
        </authorList>
    </citation>
    <scope>NUCLEOTIDE SEQUENCE</scope>
    <source>
        <strain evidence="4">888048</strain>
        <plasmid evidence="4">unnamed</plasmid>
    </source>
</reference>
<name>A0A896ZGA6_SHIFL</name>
<organism evidence="4">
    <name type="scientific">Shigella flexneri 3a</name>
    <dbReference type="NCBI Taxonomy" id="424717"/>
    <lineage>
        <taxon>Bacteria</taxon>
        <taxon>Pseudomonadati</taxon>
        <taxon>Pseudomonadota</taxon>
        <taxon>Gammaproteobacteria</taxon>
        <taxon>Enterobacterales</taxon>
        <taxon>Enterobacteriaceae</taxon>
        <taxon>Shigella</taxon>
    </lineage>
</organism>